<keyword evidence="1" id="KW-0812">Transmembrane</keyword>
<dbReference type="STRING" id="33033.NW74_06845"/>
<organism evidence="2 3">
    <name type="scientific">Parvimonas micra</name>
    <dbReference type="NCBI Taxonomy" id="33033"/>
    <lineage>
        <taxon>Bacteria</taxon>
        <taxon>Bacillati</taxon>
        <taxon>Bacillota</taxon>
        <taxon>Tissierellia</taxon>
        <taxon>Tissierellales</taxon>
        <taxon>Peptoniphilaceae</taxon>
        <taxon>Parvimonas</taxon>
    </lineage>
</organism>
<dbReference type="SUPFAM" id="SSF160704">
    <property type="entry name" value="YehR-like"/>
    <property type="match status" value="1"/>
</dbReference>
<keyword evidence="3" id="KW-1185">Reference proteome</keyword>
<protein>
    <recommendedName>
        <fullName evidence="4">DUF1307 domain-containing protein</fullName>
    </recommendedName>
</protein>
<dbReference type="InterPro" id="IPR036699">
    <property type="entry name" value="YehR-like_sf"/>
</dbReference>
<dbReference type="AlphaFoldDB" id="A0A0B4S2M3"/>
<dbReference type="KEGG" id="pmic:NW74_06845"/>
<dbReference type="Gene3D" id="3.30.1830.10">
    <property type="entry name" value="YehR-like"/>
    <property type="match status" value="1"/>
</dbReference>
<keyword evidence="1" id="KW-1133">Transmembrane helix</keyword>
<reference evidence="2 3" key="1">
    <citation type="submission" date="2014-10" db="EMBL/GenBank/DDBJ databases">
        <title>Complete genome sequence of Parvimonas micra KCOM 1535 (= ChDC B708).</title>
        <authorList>
            <person name="Kook J.-K."/>
            <person name="Park S.-N."/>
            <person name="Lim Y.K."/>
            <person name="Roh H."/>
        </authorList>
    </citation>
    <scope>NUCLEOTIDE SEQUENCE [LARGE SCALE GENOMIC DNA]</scope>
    <source>
        <strain evidence="3">KCOM 1535 / ChDC B708</strain>
    </source>
</reference>
<feature type="transmembrane region" description="Helical" evidence="1">
    <location>
        <begin position="39"/>
        <end position="57"/>
    </location>
</feature>
<proteinExistence type="predicted"/>
<sequence>MCEGDLLKIVKKVKICEKKIILVYYFDCKEVAMKNFKRILTSFMLIFSIILLIACGGEKSKTYYMSENGSEMTVKVKYKDDVVNELDIDAKMSYKSLDVENQEQAKLLFSMIKSMGASLEGIKFDVEYGNNEATLKVNIDLNKVNPEKLKALAGSFGGKVSEKSSGELEEGLNKIKSFKELEKSLLEAGFKEK</sequence>
<name>A0A0B4S2M3_9FIRM</name>
<gene>
    <name evidence="2" type="ORF">NW74_06845</name>
</gene>
<dbReference type="Pfam" id="PF06998">
    <property type="entry name" value="DUF1307"/>
    <property type="match status" value="1"/>
</dbReference>
<dbReference type="EMBL" id="CP009761">
    <property type="protein sequence ID" value="AIZ37063.1"/>
    <property type="molecule type" value="Genomic_DNA"/>
</dbReference>
<dbReference type="InterPro" id="IPR009736">
    <property type="entry name" value="DUF1307"/>
</dbReference>
<keyword evidence="1" id="KW-0472">Membrane</keyword>
<evidence type="ECO:0008006" key="4">
    <source>
        <dbReference type="Google" id="ProtNLM"/>
    </source>
</evidence>
<evidence type="ECO:0000256" key="1">
    <source>
        <dbReference type="SAM" id="Phobius"/>
    </source>
</evidence>
<evidence type="ECO:0000313" key="2">
    <source>
        <dbReference type="EMBL" id="AIZ37063.1"/>
    </source>
</evidence>
<dbReference type="Proteomes" id="UP000031386">
    <property type="component" value="Chromosome"/>
</dbReference>
<evidence type="ECO:0000313" key="3">
    <source>
        <dbReference type="Proteomes" id="UP000031386"/>
    </source>
</evidence>
<accession>A0A0B4S2M3</accession>